<dbReference type="InterPro" id="IPR036612">
    <property type="entry name" value="KH_dom_type_1_sf"/>
</dbReference>
<dbReference type="Gene3D" id="3.30.1370.10">
    <property type="entry name" value="K Homology domain, type 1"/>
    <property type="match status" value="3"/>
</dbReference>
<dbReference type="EMBL" id="GBEZ01006091">
    <property type="protein sequence ID" value="JAC79281.1"/>
    <property type="molecule type" value="Transcribed_RNA"/>
</dbReference>
<feature type="domain" description="K Homology" evidence="4">
    <location>
        <begin position="130"/>
        <end position="203"/>
    </location>
</feature>
<dbReference type="GO" id="GO:0003723">
    <property type="term" value="F:RNA binding"/>
    <property type="evidence" value="ECO:0007669"/>
    <property type="project" value="UniProtKB-UniRule"/>
</dbReference>
<keyword evidence="1" id="KW-0677">Repeat</keyword>
<organism evidence="5">
    <name type="scientific">Tetraselmis sp. GSL018</name>
    <dbReference type="NCBI Taxonomy" id="582737"/>
    <lineage>
        <taxon>Eukaryota</taxon>
        <taxon>Viridiplantae</taxon>
        <taxon>Chlorophyta</taxon>
        <taxon>core chlorophytes</taxon>
        <taxon>Chlorodendrophyceae</taxon>
        <taxon>Chlorodendrales</taxon>
        <taxon>Chlorodendraceae</taxon>
        <taxon>Tetraselmis</taxon>
    </lineage>
</organism>
<evidence type="ECO:0000256" key="1">
    <source>
        <dbReference type="ARBA" id="ARBA00022737"/>
    </source>
</evidence>
<evidence type="ECO:0000313" key="5">
    <source>
        <dbReference type="EMBL" id="JAC79281.1"/>
    </source>
</evidence>
<dbReference type="PROSITE" id="PS50084">
    <property type="entry name" value="KH_TYPE_1"/>
    <property type="match status" value="3"/>
</dbReference>
<evidence type="ECO:0000256" key="3">
    <source>
        <dbReference type="SAM" id="MobiDB-lite"/>
    </source>
</evidence>
<dbReference type="InterPro" id="IPR004088">
    <property type="entry name" value="KH_dom_type_1"/>
</dbReference>
<dbReference type="Pfam" id="PF00013">
    <property type="entry name" value="KH_1"/>
    <property type="match status" value="3"/>
</dbReference>
<feature type="region of interest" description="Disordered" evidence="3">
    <location>
        <begin position="1"/>
        <end position="23"/>
    </location>
</feature>
<protein>
    <submittedName>
        <fullName evidence="5">RNA-binding protein Nova</fullName>
    </submittedName>
</protein>
<keyword evidence="2" id="KW-0694">RNA-binding</keyword>
<dbReference type="InterPro" id="IPR004087">
    <property type="entry name" value="KH_dom"/>
</dbReference>
<accession>A0A061S933</accession>
<dbReference type="SMART" id="SM00322">
    <property type="entry name" value="KH"/>
    <property type="match status" value="3"/>
</dbReference>
<feature type="domain" description="K Homology" evidence="4">
    <location>
        <begin position="238"/>
        <end position="311"/>
    </location>
</feature>
<dbReference type="SUPFAM" id="SSF54791">
    <property type="entry name" value="Eukaryotic type KH-domain (KH-domain type I)"/>
    <property type="match status" value="3"/>
</dbReference>
<dbReference type="CDD" id="cd22437">
    <property type="entry name" value="KH-I_BTR1_rpt2"/>
    <property type="match status" value="1"/>
</dbReference>
<dbReference type="PANTHER" id="PTHR10288">
    <property type="entry name" value="KH DOMAIN CONTAINING RNA BINDING PROTEIN"/>
    <property type="match status" value="1"/>
</dbReference>
<evidence type="ECO:0000256" key="2">
    <source>
        <dbReference type="PROSITE-ProRule" id="PRU00117"/>
    </source>
</evidence>
<sequence length="319" mass="33126">MLDPALDPKVSPPEDNDKGKTVSPTALTNTAAAEVASGTNGFTGTVSTKKMAVKLLIKNTAAGSVIGKGGTNVSELQRSSNTRIQLSQTTDHFPGTTERMLLVSGTLNDVVAALQVIFSKLDQERQSSSKQDPVRMVLPSSVCGGIIGKAGANIKALVADSGANIRLSPNGQRLAGIYERVVTITGQVHETVRAIALILSRLEGNPNYNLAALPMSYKPLRPGADVARRGLRRAPPAGPVEKVLGVADEHAGIVIGKGGGTLAELQRATASRVTVSARGEFLPGTSQRIVKISGYAHSVAAAEKLIESKILAAAAADKQ</sequence>
<name>A0A061S933_9CHLO</name>
<reference evidence="5" key="1">
    <citation type="submission" date="2014-05" db="EMBL/GenBank/DDBJ databases">
        <title>The transcriptome of the halophilic microalga Tetraselmis sp. GSL018 isolated from the Great Salt Lake, Utah.</title>
        <authorList>
            <person name="Jinkerson R.E."/>
            <person name="D'Adamo S."/>
            <person name="Posewitz M.C."/>
        </authorList>
    </citation>
    <scope>NUCLEOTIDE SEQUENCE</scope>
    <source>
        <strain evidence="5">GSL018</strain>
    </source>
</reference>
<proteinExistence type="predicted"/>
<evidence type="ECO:0000259" key="4">
    <source>
        <dbReference type="SMART" id="SM00322"/>
    </source>
</evidence>
<feature type="domain" description="K Homology" evidence="4">
    <location>
        <begin position="49"/>
        <end position="122"/>
    </location>
</feature>
<gene>
    <name evidence="5" type="primary">NOVA</name>
    <name evidence="5" type="ORF">TSPGSL018_13087</name>
</gene>
<dbReference type="AlphaFoldDB" id="A0A061S933"/>